<keyword evidence="3" id="KW-0418">Kinase</keyword>
<evidence type="ECO:0000256" key="3">
    <source>
        <dbReference type="ARBA" id="ARBA00022777"/>
    </source>
</evidence>
<evidence type="ECO:0000256" key="2">
    <source>
        <dbReference type="ARBA" id="ARBA00022679"/>
    </source>
</evidence>
<dbReference type="Gene3D" id="3.40.1190.20">
    <property type="match status" value="1"/>
</dbReference>
<dbReference type="InterPro" id="IPR011611">
    <property type="entry name" value="PfkB_dom"/>
</dbReference>
<dbReference type="AlphaFoldDB" id="A0A7J3Z7D3"/>
<organism evidence="5">
    <name type="scientific">Ignisphaera aggregans</name>
    <dbReference type="NCBI Taxonomy" id="334771"/>
    <lineage>
        <taxon>Archaea</taxon>
        <taxon>Thermoproteota</taxon>
        <taxon>Thermoprotei</taxon>
        <taxon>Desulfurococcales</taxon>
        <taxon>Desulfurococcaceae</taxon>
        <taxon>Ignisphaera</taxon>
    </lineage>
</organism>
<dbReference type="SUPFAM" id="SSF46785">
    <property type="entry name" value="Winged helix' DNA-binding domain"/>
    <property type="match status" value="1"/>
</dbReference>
<sequence>MNCDDGFYPAVLFLPVKAEDRVKFITQLFSSPAVIEVLNLFRFGEELCQRSIVKALSHRSNKTVIEVLKKLVSLGLLAESIRKVERGGRKVRIKCYSLTEIGRWYATLFKDPREFEPSALHKLLEELFAKFMERFTGLAKRVGFSEKEVFQHILANALGVYSKRLYRGYDLVVFGSIACDIYLSHNLKVFSGGSGANVAFTASLLGLKTALVTAVPLDPLGVRLAVELAESGVDLSFSKPLPGLGTVICVAIHQPVEKPRIECSYDPRSPPVTTELTPGVVEACSRARALYLGEGIGRVFKELLEAVERSKLVVYRPSTQVFRFREAFEDFLAVLSYSPLLILNEDKAEALRERGLRIPQDLFMHGVKSLVVTLGPWGAELYKAPDTQPKRIRAPQVEAVDPVGAGDVLSATLIYKLLAGAGLEEAVEFAVKVATLSTRELGPRKTQVPKLVKVL</sequence>
<accession>A0A7J3Z7D3</accession>
<protein>
    <recommendedName>
        <fullName evidence="4">Carbohydrate kinase PfkB domain-containing protein</fullName>
    </recommendedName>
</protein>
<dbReference type="Pfam" id="PF00294">
    <property type="entry name" value="PfkB"/>
    <property type="match status" value="1"/>
</dbReference>
<dbReference type="SUPFAM" id="SSF53613">
    <property type="entry name" value="Ribokinase-like"/>
    <property type="match status" value="1"/>
</dbReference>
<dbReference type="GO" id="GO:0006796">
    <property type="term" value="P:phosphate-containing compound metabolic process"/>
    <property type="evidence" value="ECO:0007669"/>
    <property type="project" value="UniProtKB-ARBA"/>
</dbReference>
<evidence type="ECO:0000256" key="1">
    <source>
        <dbReference type="ARBA" id="ARBA00010688"/>
    </source>
</evidence>
<feature type="domain" description="Carbohydrate kinase PfkB" evidence="4">
    <location>
        <begin position="184"/>
        <end position="445"/>
    </location>
</feature>
<proteinExistence type="inferred from homology"/>
<reference evidence="5" key="1">
    <citation type="journal article" date="2020" name="mSystems">
        <title>Genome- and Community-Level Interaction Insights into Carbon Utilization and Element Cycling Functions of Hydrothermarchaeota in Hydrothermal Sediment.</title>
        <authorList>
            <person name="Zhou Z."/>
            <person name="Liu Y."/>
            <person name="Xu W."/>
            <person name="Pan J."/>
            <person name="Luo Z.H."/>
            <person name="Li M."/>
        </authorList>
    </citation>
    <scope>NUCLEOTIDE SEQUENCE [LARGE SCALE GENOMIC DNA]</scope>
    <source>
        <strain evidence="5">SpSt-1105</strain>
    </source>
</reference>
<comment type="caution">
    <text evidence="5">The sequence shown here is derived from an EMBL/GenBank/DDBJ whole genome shotgun (WGS) entry which is preliminary data.</text>
</comment>
<dbReference type="PANTHER" id="PTHR10584:SF166">
    <property type="entry name" value="RIBOKINASE"/>
    <property type="match status" value="1"/>
</dbReference>
<gene>
    <name evidence="5" type="ORF">ENM66_04675</name>
</gene>
<comment type="similarity">
    <text evidence="1">Belongs to the carbohydrate kinase PfkB family.</text>
</comment>
<evidence type="ECO:0000313" key="5">
    <source>
        <dbReference type="EMBL" id="HHQ50628.1"/>
    </source>
</evidence>
<dbReference type="InterPro" id="IPR002139">
    <property type="entry name" value="Ribo/fructo_kinase"/>
</dbReference>
<dbReference type="PANTHER" id="PTHR10584">
    <property type="entry name" value="SUGAR KINASE"/>
    <property type="match status" value="1"/>
</dbReference>
<evidence type="ECO:0000259" key="4">
    <source>
        <dbReference type="Pfam" id="PF00294"/>
    </source>
</evidence>
<dbReference type="InterPro" id="IPR036390">
    <property type="entry name" value="WH_DNA-bd_sf"/>
</dbReference>
<dbReference type="GO" id="GO:0016301">
    <property type="term" value="F:kinase activity"/>
    <property type="evidence" value="ECO:0007669"/>
    <property type="project" value="UniProtKB-KW"/>
</dbReference>
<keyword evidence="2" id="KW-0808">Transferase</keyword>
<dbReference type="InterPro" id="IPR029056">
    <property type="entry name" value="Ribokinase-like"/>
</dbReference>
<dbReference type="EMBL" id="DRYQ01000068">
    <property type="protein sequence ID" value="HHQ50628.1"/>
    <property type="molecule type" value="Genomic_DNA"/>
</dbReference>
<name>A0A7J3Z7D3_9CREN</name>
<dbReference type="PRINTS" id="PR00990">
    <property type="entry name" value="RIBOKINASE"/>
</dbReference>